<dbReference type="Proteomes" id="UP000299102">
    <property type="component" value="Unassembled WGS sequence"/>
</dbReference>
<accession>A0A4C1TIQ6</accession>
<dbReference type="EMBL" id="BGZK01000056">
    <property type="protein sequence ID" value="GBP13278.1"/>
    <property type="molecule type" value="Genomic_DNA"/>
</dbReference>
<gene>
    <name evidence="1" type="ORF">EVAR_8202_1</name>
</gene>
<name>A0A4C1TIQ6_EUMVA</name>
<sequence length="109" mass="11590">MIAMAPEVVARGPPVAFDTLLSFPTPISKPRQGLTGAKAPPNSIDARWRAEFKRGRTFPKDNPRSVHLSSKMIVTKKMICAGVPKDTSLVGSYGSVDANELDAPAAPTS</sequence>
<organism evidence="1 2">
    <name type="scientific">Eumeta variegata</name>
    <name type="common">Bagworm moth</name>
    <name type="synonym">Eumeta japonica</name>
    <dbReference type="NCBI Taxonomy" id="151549"/>
    <lineage>
        <taxon>Eukaryota</taxon>
        <taxon>Metazoa</taxon>
        <taxon>Ecdysozoa</taxon>
        <taxon>Arthropoda</taxon>
        <taxon>Hexapoda</taxon>
        <taxon>Insecta</taxon>
        <taxon>Pterygota</taxon>
        <taxon>Neoptera</taxon>
        <taxon>Endopterygota</taxon>
        <taxon>Lepidoptera</taxon>
        <taxon>Glossata</taxon>
        <taxon>Ditrysia</taxon>
        <taxon>Tineoidea</taxon>
        <taxon>Psychidae</taxon>
        <taxon>Oiketicinae</taxon>
        <taxon>Eumeta</taxon>
    </lineage>
</organism>
<comment type="caution">
    <text evidence="1">The sequence shown here is derived from an EMBL/GenBank/DDBJ whole genome shotgun (WGS) entry which is preliminary data.</text>
</comment>
<protein>
    <submittedName>
        <fullName evidence="1">Uncharacterized protein</fullName>
    </submittedName>
</protein>
<evidence type="ECO:0000313" key="1">
    <source>
        <dbReference type="EMBL" id="GBP13278.1"/>
    </source>
</evidence>
<proteinExistence type="predicted"/>
<dbReference type="AlphaFoldDB" id="A0A4C1TIQ6"/>
<reference evidence="1 2" key="1">
    <citation type="journal article" date="2019" name="Commun. Biol.">
        <title>The bagworm genome reveals a unique fibroin gene that provides high tensile strength.</title>
        <authorList>
            <person name="Kono N."/>
            <person name="Nakamura H."/>
            <person name="Ohtoshi R."/>
            <person name="Tomita M."/>
            <person name="Numata K."/>
            <person name="Arakawa K."/>
        </authorList>
    </citation>
    <scope>NUCLEOTIDE SEQUENCE [LARGE SCALE GENOMIC DNA]</scope>
</reference>
<keyword evidence="2" id="KW-1185">Reference proteome</keyword>
<evidence type="ECO:0000313" key="2">
    <source>
        <dbReference type="Proteomes" id="UP000299102"/>
    </source>
</evidence>